<proteinExistence type="predicted"/>
<dbReference type="Proteomes" id="UP000829992">
    <property type="component" value="Chromosome"/>
</dbReference>
<keyword evidence="4" id="KW-1185">Reference proteome</keyword>
<gene>
    <name evidence="3" type="ORF">M4V62_41030</name>
</gene>
<feature type="signal peptide" evidence="2">
    <location>
        <begin position="1"/>
        <end position="30"/>
    </location>
</feature>
<feature type="region of interest" description="Disordered" evidence="1">
    <location>
        <begin position="27"/>
        <end position="47"/>
    </location>
</feature>
<evidence type="ECO:0000256" key="2">
    <source>
        <dbReference type="SAM" id="SignalP"/>
    </source>
</evidence>
<evidence type="ECO:0000256" key="1">
    <source>
        <dbReference type="SAM" id="MobiDB-lite"/>
    </source>
</evidence>
<feature type="chain" id="PRO_5046839968" evidence="2">
    <location>
        <begin position="31"/>
        <end position="99"/>
    </location>
</feature>
<name>A0ABY4Q726_9ACTN</name>
<organism evidence="3 4">
    <name type="scientific">Streptomyces durmitorensis</name>
    <dbReference type="NCBI Taxonomy" id="319947"/>
    <lineage>
        <taxon>Bacteria</taxon>
        <taxon>Bacillati</taxon>
        <taxon>Actinomycetota</taxon>
        <taxon>Actinomycetes</taxon>
        <taxon>Kitasatosporales</taxon>
        <taxon>Streptomycetaceae</taxon>
        <taxon>Streptomyces</taxon>
    </lineage>
</organism>
<reference evidence="3 4" key="1">
    <citation type="submission" date="2022-05" db="EMBL/GenBank/DDBJ databases">
        <authorList>
            <person name="Zhou X."/>
            <person name="Li K."/>
            <person name="Man Y."/>
        </authorList>
    </citation>
    <scope>NUCLEOTIDE SEQUENCE [LARGE SCALE GENOMIC DNA]</scope>
    <source>
        <strain evidence="3 4">MS405</strain>
    </source>
</reference>
<protein>
    <submittedName>
        <fullName evidence="3">Uncharacterized protein</fullName>
    </submittedName>
</protein>
<keyword evidence="2" id="KW-0732">Signal</keyword>
<dbReference type="EMBL" id="CP097289">
    <property type="protein sequence ID" value="UQT60951.1"/>
    <property type="molecule type" value="Genomic_DNA"/>
</dbReference>
<sequence>MTIKKRVTRATAVALLAAGGLAVGTGVAPAGDSSGAPGGGLAPMADDYRQGLTSPATACYQGKAPWSALDWEGADKAAPWTKTMARPAVAWRLPRATGT</sequence>
<evidence type="ECO:0000313" key="3">
    <source>
        <dbReference type="EMBL" id="UQT60951.1"/>
    </source>
</evidence>
<accession>A0ABY4Q726</accession>
<dbReference type="RefSeq" id="WP_249592283.1">
    <property type="nucleotide sequence ID" value="NZ_BAAAQL010000018.1"/>
</dbReference>
<evidence type="ECO:0000313" key="4">
    <source>
        <dbReference type="Proteomes" id="UP000829992"/>
    </source>
</evidence>